<gene>
    <name evidence="1" type="ORF">B5C34_08730</name>
</gene>
<protein>
    <recommendedName>
        <fullName evidence="3">DUF3168 domain-containing protein</fullName>
    </recommendedName>
</protein>
<comment type="caution">
    <text evidence="1">The sequence shown here is derived from an EMBL/GenBank/DDBJ whole genome shotgun (WGS) entry which is preliminary data.</text>
</comment>
<dbReference type="EMBL" id="NFZT01000001">
    <property type="protein sequence ID" value="OWV33536.1"/>
    <property type="molecule type" value="Genomic_DNA"/>
</dbReference>
<dbReference type="OrthoDB" id="7473760at2"/>
<sequence>MTGTDRTLVRLLEHAILLVAGREPERSTEGRGPRVTLHSFRTEPWASATFEGHRHQFILHLSGPEAAADRLAEKLEADLKAEEFELGGTLVADIERTETEKIVDGDGTSALRIHFEALTIEE</sequence>
<accession>A0A219B5Z9</accession>
<keyword evidence="2" id="KW-1185">Reference proteome</keyword>
<dbReference type="RefSeq" id="WP_088712310.1">
    <property type="nucleotide sequence ID" value="NZ_NFZT01000001.1"/>
</dbReference>
<evidence type="ECO:0000313" key="1">
    <source>
        <dbReference type="EMBL" id="OWV33536.1"/>
    </source>
</evidence>
<dbReference type="Proteomes" id="UP000198462">
    <property type="component" value="Unassembled WGS sequence"/>
</dbReference>
<dbReference type="AlphaFoldDB" id="A0A219B5Z9"/>
<evidence type="ECO:0000313" key="2">
    <source>
        <dbReference type="Proteomes" id="UP000198462"/>
    </source>
</evidence>
<organism evidence="1 2">
    <name type="scientific">Pacificimonas flava</name>
    <dbReference type="NCBI Taxonomy" id="1234595"/>
    <lineage>
        <taxon>Bacteria</taxon>
        <taxon>Pseudomonadati</taxon>
        <taxon>Pseudomonadota</taxon>
        <taxon>Alphaproteobacteria</taxon>
        <taxon>Sphingomonadales</taxon>
        <taxon>Sphingosinicellaceae</taxon>
        <taxon>Pacificimonas</taxon>
    </lineage>
</organism>
<name>A0A219B5Z9_9SPHN</name>
<proteinExistence type="predicted"/>
<reference evidence="2" key="1">
    <citation type="submission" date="2017-05" db="EMBL/GenBank/DDBJ databases">
        <authorList>
            <person name="Lin X."/>
        </authorList>
    </citation>
    <scope>NUCLEOTIDE SEQUENCE [LARGE SCALE GENOMIC DNA]</scope>
    <source>
        <strain evidence="2">JLT2012</strain>
    </source>
</reference>
<evidence type="ECO:0008006" key="3">
    <source>
        <dbReference type="Google" id="ProtNLM"/>
    </source>
</evidence>